<keyword evidence="2" id="KW-1185">Reference proteome</keyword>
<dbReference type="AlphaFoldDB" id="A0A8C6D9C2"/>
<reference evidence="1" key="2">
    <citation type="submission" date="2025-09" db="UniProtKB">
        <authorList>
            <consortium name="Ensembl"/>
        </authorList>
    </citation>
    <scope>IDENTIFICATION</scope>
</reference>
<organism evidence="1 2">
    <name type="scientific">Moschus moschiferus</name>
    <name type="common">Siberian musk deer</name>
    <name type="synonym">Moschus sibiricus</name>
    <dbReference type="NCBI Taxonomy" id="68415"/>
    <lineage>
        <taxon>Eukaryota</taxon>
        <taxon>Metazoa</taxon>
        <taxon>Chordata</taxon>
        <taxon>Craniata</taxon>
        <taxon>Vertebrata</taxon>
        <taxon>Euteleostomi</taxon>
        <taxon>Mammalia</taxon>
        <taxon>Eutheria</taxon>
        <taxon>Laurasiatheria</taxon>
        <taxon>Artiodactyla</taxon>
        <taxon>Ruminantia</taxon>
        <taxon>Pecora</taxon>
        <taxon>Moschidae</taxon>
        <taxon>Moschus</taxon>
    </lineage>
</organism>
<evidence type="ECO:0000313" key="1">
    <source>
        <dbReference type="Ensembl" id="ENSMMSP00000010749.1"/>
    </source>
</evidence>
<accession>A0A8C6D9C2</accession>
<dbReference type="GeneTree" id="ENSGT00980000201647"/>
<protein>
    <submittedName>
        <fullName evidence="1">Uncharacterized protein</fullName>
    </submittedName>
</protein>
<dbReference type="Proteomes" id="UP000694544">
    <property type="component" value="Unplaced"/>
</dbReference>
<dbReference type="Ensembl" id="ENSMMST00000011869.1">
    <property type="protein sequence ID" value="ENSMMSP00000010749.1"/>
    <property type="gene ID" value="ENSMMSG00000008256.1"/>
</dbReference>
<reference evidence="1" key="1">
    <citation type="submission" date="2025-08" db="UniProtKB">
        <authorList>
            <consortium name="Ensembl"/>
        </authorList>
    </citation>
    <scope>IDENTIFICATION</scope>
</reference>
<proteinExistence type="predicted"/>
<name>A0A8C6D9C2_MOSMO</name>
<sequence>SILNVWVYFGTISSVPLVYMSILKPVLHCSDYCNFAVSFKIRSCESSNVGIFKDCFGYFGTLAVPCEFEDRVFSFLKKKAVGMLIEIVLNL</sequence>
<evidence type="ECO:0000313" key="2">
    <source>
        <dbReference type="Proteomes" id="UP000694544"/>
    </source>
</evidence>